<dbReference type="InterPro" id="IPR052361">
    <property type="entry name" value="F-box_domain"/>
</dbReference>
<sequence>MSSSMSSKWRCGRRCVQKSWSTLFRNITFIAKHLLHHQTKIENPNINLFGCINGIICIGGPLAPYLSVGSGCSGVFVLWNLAIRERKIIRCPPLPQRPFLPPYKVTTLYAFGYDQYSSDYKVVRIVTYNKNSPPTQNSLFTYYYNFFHVYSLNADSWTLVIDTTIHRSNLRLLSYYAMYFNCVNHWLGFFDNGHINELG</sequence>
<dbReference type="InterPro" id="IPR006527">
    <property type="entry name" value="F-box-assoc_dom_typ1"/>
</dbReference>
<dbReference type="AlphaFoldDB" id="A0A7N2LFD5"/>
<dbReference type="Proteomes" id="UP000594261">
    <property type="component" value="Chromosome 4"/>
</dbReference>
<protein>
    <recommendedName>
        <fullName evidence="1">F-box associated beta-propeller type 1 domain-containing protein</fullName>
    </recommendedName>
</protein>
<dbReference type="Gramene" id="QL04p026700:mrna">
    <property type="protein sequence ID" value="QL04p026700:mrna"/>
    <property type="gene ID" value="QL04p026700"/>
</dbReference>
<name>A0A7N2LFD5_QUELO</name>
<reference evidence="2 3" key="1">
    <citation type="journal article" date="2016" name="G3 (Bethesda)">
        <title>First Draft Assembly and Annotation of the Genome of a California Endemic Oak Quercus lobata Nee (Fagaceae).</title>
        <authorList>
            <person name="Sork V.L."/>
            <person name="Fitz-Gibbon S.T."/>
            <person name="Puiu D."/>
            <person name="Crepeau M."/>
            <person name="Gugger P.F."/>
            <person name="Sherman R."/>
            <person name="Stevens K."/>
            <person name="Langley C.H."/>
            <person name="Pellegrini M."/>
            <person name="Salzberg S.L."/>
        </authorList>
    </citation>
    <scope>NUCLEOTIDE SEQUENCE [LARGE SCALE GENOMIC DNA]</scope>
    <source>
        <strain evidence="2 3">cv. SW786</strain>
    </source>
</reference>
<evidence type="ECO:0000313" key="2">
    <source>
        <dbReference type="EnsemblPlants" id="QL04p026700:mrna"/>
    </source>
</evidence>
<evidence type="ECO:0000259" key="1">
    <source>
        <dbReference type="Pfam" id="PF07734"/>
    </source>
</evidence>
<dbReference type="InParanoid" id="A0A7N2LFD5"/>
<dbReference type="Pfam" id="PF07734">
    <property type="entry name" value="FBA_1"/>
    <property type="match status" value="1"/>
</dbReference>
<feature type="domain" description="F-box associated beta-propeller type 1" evidence="1">
    <location>
        <begin position="76"/>
        <end position="188"/>
    </location>
</feature>
<dbReference type="EMBL" id="LRBV02000004">
    <property type="status" value="NOT_ANNOTATED_CDS"/>
    <property type="molecule type" value="Genomic_DNA"/>
</dbReference>
<accession>A0A7N2LFD5</accession>
<dbReference type="EnsemblPlants" id="QL04p026700:mrna">
    <property type="protein sequence ID" value="QL04p026700:mrna"/>
    <property type="gene ID" value="QL04p026700"/>
</dbReference>
<evidence type="ECO:0000313" key="3">
    <source>
        <dbReference type="Proteomes" id="UP000594261"/>
    </source>
</evidence>
<dbReference type="PANTHER" id="PTHR31790:SF609">
    <property type="entry name" value="F-BOX PROTEIN CPR30-LIKE"/>
    <property type="match status" value="1"/>
</dbReference>
<proteinExistence type="predicted"/>
<dbReference type="PANTHER" id="PTHR31790">
    <property type="entry name" value="OS02G0783600 PROTEIN"/>
    <property type="match status" value="1"/>
</dbReference>
<reference evidence="2" key="2">
    <citation type="submission" date="2021-01" db="UniProtKB">
        <authorList>
            <consortium name="EnsemblPlants"/>
        </authorList>
    </citation>
    <scope>IDENTIFICATION</scope>
</reference>
<organism evidence="2 3">
    <name type="scientific">Quercus lobata</name>
    <name type="common">Valley oak</name>
    <dbReference type="NCBI Taxonomy" id="97700"/>
    <lineage>
        <taxon>Eukaryota</taxon>
        <taxon>Viridiplantae</taxon>
        <taxon>Streptophyta</taxon>
        <taxon>Embryophyta</taxon>
        <taxon>Tracheophyta</taxon>
        <taxon>Spermatophyta</taxon>
        <taxon>Magnoliopsida</taxon>
        <taxon>eudicotyledons</taxon>
        <taxon>Gunneridae</taxon>
        <taxon>Pentapetalae</taxon>
        <taxon>rosids</taxon>
        <taxon>fabids</taxon>
        <taxon>Fagales</taxon>
        <taxon>Fagaceae</taxon>
        <taxon>Quercus</taxon>
    </lineage>
</organism>
<keyword evidence="3" id="KW-1185">Reference proteome</keyword>